<comment type="catalytic activity">
    <reaction evidence="7">
        <text>L-aspartate + ATP = 4-phospho-L-aspartate + ADP</text>
        <dbReference type="Rhea" id="RHEA:23776"/>
        <dbReference type="ChEBI" id="CHEBI:29991"/>
        <dbReference type="ChEBI" id="CHEBI:30616"/>
        <dbReference type="ChEBI" id="CHEBI:57535"/>
        <dbReference type="ChEBI" id="CHEBI:456216"/>
        <dbReference type="EC" id="2.7.2.4"/>
    </reaction>
</comment>
<keyword evidence="11" id="KW-1185">Reference proteome</keyword>
<dbReference type="InterPro" id="IPR036393">
    <property type="entry name" value="AceGlu_kinase-like_sf"/>
</dbReference>
<dbReference type="Pfam" id="PF00696">
    <property type="entry name" value="AA_kinase"/>
    <property type="match status" value="1"/>
</dbReference>
<evidence type="ECO:0000256" key="1">
    <source>
        <dbReference type="ARBA" id="ARBA00010122"/>
    </source>
</evidence>
<dbReference type="eggNOG" id="COG0527">
    <property type="taxonomic scope" value="Bacteria"/>
</dbReference>
<evidence type="ECO:0000256" key="3">
    <source>
        <dbReference type="ARBA" id="ARBA00022679"/>
    </source>
</evidence>
<dbReference type="InterPro" id="IPR001048">
    <property type="entry name" value="Asp/Glu/Uridylate_kinase"/>
</dbReference>
<dbReference type="Gene3D" id="3.40.1160.10">
    <property type="entry name" value="Acetylglutamate kinase-like"/>
    <property type="match status" value="1"/>
</dbReference>
<evidence type="ECO:0000256" key="8">
    <source>
        <dbReference type="SAM" id="MobiDB-lite"/>
    </source>
</evidence>
<evidence type="ECO:0000313" key="11">
    <source>
        <dbReference type="Proteomes" id="UP000001880"/>
    </source>
</evidence>
<dbReference type="EC" id="2.7.2.4" evidence="2"/>
<dbReference type="GO" id="GO:0004072">
    <property type="term" value="F:aspartate kinase activity"/>
    <property type="evidence" value="ECO:0007669"/>
    <property type="project" value="UniProtKB-EC"/>
</dbReference>
<feature type="compositionally biased region" description="Pro residues" evidence="8">
    <location>
        <begin position="351"/>
        <end position="360"/>
    </location>
</feature>
<keyword evidence="6" id="KW-0067">ATP-binding</keyword>
<dbReference type="GO" id="GO:0009090">
    <property type="term" value="P:homoserine biosynthetic process"/>
    <property type="evidence" value="ECO:0007669"/>
    <property type="project" value="TreeGrafter"/>
</dbReference>
<evidence type="ECO:0000313" key="10">
    <source>
        <dbReference type="EMBL" id="ACY16854.1"/>
    </source>
</evidence>
<dbReference type="AlphaFoldDB" id="D0LME8"/>
<keyword evidence="3 10" id="KW-0808">Transferase</keyword>
<dbReference type="EMBL" id="CP001804">
    <property type="protein sequence ID" value="ACY16854.1"/>
    <property type="molecule type" value="Genomic_DNA"/>
</dbReference>
<dbReference type="PANTHER" id="PTHR21499:SF3">
    <property type="entry name" value="ASPARTOKINASE"/>
    <property type="match status" value="1"/>
</dbReference>
<keyword evidence="4" id="KW-0547">Nucleotide-binding</keyword>
<gene>
    <name evidence="10" type="ordered locus">Hoch_4360</name>
</gene>
<comment type="similarity">
    <text evidence="1">Belongs to the aspartokinase family.</text>
</comment>
<reference evidence="10 11" key="1">
    <citation type="journal article" date="2010" name="Stand. Genomic Sci.">
        <title>Complete genome sequence of Haliangium ochraceum type strain (SMP-2).</title>
        <authorList>
            <consortium name="US DOE Joint Genome Institute (JGI-PGF)"/>
            <person name="Ivanova N."/>
            <person name="Daum C."/>
            <person name="Lang E."/>
            <person name="Abt B."/>
            <person name="Kopitz M."/>
            <person name="Saunders E."/>
            <person name="Lapidus A."/>
            <person name="Lucas S."/>
            <person name="Glavina Del Rio T."/>
            <person name="Nolan M."/>
            <person name="Tice H."/>
            <person name="Copeland A."/>
            <person name="Cheng J.F."/>
            <person name="Chen F."/>
            <person name="Bruce D."/>
            <person name="Goodwin L."/>
            <person name="Pitluck S."/>
            <person name="Mavromatis K."/>
            <person name="Pati A."/>
            <person name="Mikhailova N."/>
            <person name="Chen A."/>
            <person name="Palaniappan K."/>
            <person name="Land M."/>
            <person name="Hauser L."/>
            <person name="Chang Y.J."/>
            <person name="Jeffries C.D."/>
            <person name="Detter J.C."/>
            <person name="Brettin T."/>
            <person name="Rohde M."/>
            <person name="Goker M."/>
            <person name="Bristow J."/>
            <person name="Markowitz V."/>
            <person name="Eisen J.A."/>
            <person name="Hugenholtz P."/>
            <person name="Kyrpides N.C."/>
            <person name="Klenk H.P."/>
        </authorList>
    </citation>
    <scope>NUCLEOTIDE SEQUENCE [LARGE SCALE GENOMIC DNA]</scope>
    <source>
        <strain evidence="11">DSM 14365 / CIP 107738 / JCM 11303 / AJ 13395 / SMP-2</strain>
    </source>
</reference>
<dbReference type="STRING" id="502025.Hoch_4360"/>
<evidence type="ECO:0000256" key="5">
    <source>
        <dbReference type="ARBA" id="ARBA00022777"/>
    </source>
</evidence>
<evidence type="ECO:0000256" key="6">
    <source>
        <dbReference type="ARBA" id="ARBA00022840"/>
    </source>
</evidence>
<sequence>MRTRVFKFGGSSFTDIDDYRRVAAYLRQRLADECDKLVVVVSAMAGLTERLRGLAAALAAAPSPEAMDALLPLADTLGAALLRVAAEGVGLRATSLSGLQLGVLTDDNFMRARVRRVDAGPVQRALERAEVVVVPGGQAADKDGRPTMLGKNSSDLSAVLLAGALGLPACEIFSDVSGVYSGDPNLLSGVHLLERVAYQDLIDISRSGAKVLHHRAVATAQQHEVAIVCRYHRSPYQVGTVIGDGPPPRAVVVDARSLVLEFADASACALARAHLATSDVPTVTTAEDTRLVVTGGFFDAIAFLGARGVAATRLDLHLVSVFEPGEPPRRVLAAQRDAVATGQRWHARLLPTPPGAPAPAPSAAQERGDSLADAILPPGREPT</sequence>
<dbReference type="KEGG" id="hoh:Hoch_4360"/>
<evidence type="ECO:0000259" key="9">
    <source>
        <dbReference type="Pfam" id="PF00696"/>
    </source>
</evidence>
<dbReference type="Proteomes" id="UP000001880">
    <property type="component" value="Chromosome"/>
</dbReference>
<keyword evidence="5 10" id="KW-0418">Kinase</keyword>
<evidence type="ECO:0000256" key="7">
    <source>
        <dbReference type="ARBA" id="ARBA00047872"/>
    </source>
</evidence>
<dbReference type="HOGENOM" id="CLU_009116_3_0_7"/>
<organism evidence="10 11">
    <name type="scientific">Haliangium ochraceum (strain DSM 14365 / JCM 11303 / SMP-2)</name>
    <dbReference type="NCBI Taxonomy" id="502025"/>
    <lineage>
        <taxon>Bacteria</taxon>
        <taxon>Pseudomonadati</taxon>
        <taxon>Myxococcota</taxon>
        <taxon>Polyangia</taxon>
        <taxon>Haliangiales</taxon>
        <taxon>Kofleriaceae</taxon>
        <taxon>Haliangium</taxon>
    </lineage>
</organism>
<evidence type="ECO:0000256" key="2">
    <source>
        <dbReference type="ARBA" id="ARBA00013059"/>
    </source>
</evidence>
<dbReference type="GO" id="GO:0009089">
    <property type="term" value="P:lysine biosynthetic process via diaminopimelate"/>
    <property type="evidence" value="ECO:0007669"/>
    <property type="project" value="TreeGrafter"/>
</dbReference>
<feature type="domain" description="Aspartate/glutamate/uridylate kinase" evidence="9">
    <location>
        <begin position="3"/>
        <end position="227"/>
    </location>
</feature>
<dbReference type="OrthoDB" id="9799110at2"/>
<feature type="region of interest" description="Disordered" evidence="8">
    <location>
        <begin position="346"/>
        <end position="383"/>
    </location>
</feature>
<dbReference type="SUPFAM" id="SSF53633">
    <property type="entry name" value="Carbamate kinase-like"/>
    <property type="match status" value="1"/>
</dbReference>
<accession>D0LME8</accession>
<protein>
    <recommendedName>
        <fullName evidence="2">aspartate kinase</fullName>
        <ecNumber evidence="2">2.7.2.4</ecNumber>
    </recommendedName>
</protein>
<name>D0LME8_HALO1</name>
<dbReference type="GO" id="GO:0005829">
    <property type="term" value="C:cytosol"/>
    <property type="evidence" value="ECO:0007669"/>
    <property type="project" value="TreeGrafter"/>
</dbReference>
<dbReference type="PANTHER" id="PTHR21499">
    <property type="entry name" value="ASPARTATE KINASE"/>
    <property type="match status" value="1"/>
</dbReference>
<evidence type="ECO:0000256" key="4">
    <source>
        <dbReference type="ARBA" id="ARBA00022741"/>
    </source>
</evidence>
<proteinExistence type="inferred from homology"/>